<gene>
    <name evidence="2" type="ORF">ACFHYQ_13135</name>
</gene>
<organism evidence="2 3">
    <name type="scientific">Sphaerimonospora cavernae</name>
    <dbReference type="NCBI Taxonomy" id="1740611"/>
    <lineage>
        <taxon>Bacteria</taxon>
        <taxon>Bacillati</taxon>
        <taxon>Actinomycetota</taxon>
        <taxon>Actinomycetes</taxon>
        <taxon>Streptosporangiales</taxon>
        <taxon>Streptosporangiaceae</taxon>
        <taxon>Sphaerimonospora</taxon>
    </lineage>
</organism>
<dbReference type="GO" id="GO:0004519">
    <property type="term" value="F:endonuclease activity"/>
    <property type="evidence" value="ECO:0007669"/>
    <property type="project" value="UniProtKB-KW"/>
</dbReference>
<keyword evidence="2" id="KW-0540">Nuclease</keyword>
<dbReference type="Gene3D" id="3.40.960.10">
    <property type="entry name" value="VSR Endonuclease"/>
    <property type="match status" value="1"/>
</dbReference>
<feature type="domain" description="DUF559" evidence="1">
    <location>
        <begin position="271"/>
        <end position="335"/>
    </location>
</feature>
<dbReference type="PANTHER" id="PTHR38590:SF1">
    <property type="entry name" value="BLL0828 PROTEIN"/>
    <property type="match status" value="1"/>
</dbReference>
<evidence type="ECO:0000313" key="2">
    <source>
        <dbReference type="EMBL" id="MFC0863240.1"/>
    </source>
</evidence>
<dbReference type="InterPro" id="IPR007569">
    <property type="entry name" value="DUF559"/>
</dbReference>
<sequence length="349" mass="37555">MARTWAQLPTGRVVRLGGVSTETITLALEPLPDDAPAIVTYAPPPTTSVSNLVTTLLAEFETAAVELFPSWLPGAEGITGPGGASIPAVRALALRTASASRHFGPFLADLAEQALGSTARTDGKFPHEIRALGLARVLASSFHRDQAAILMRVPQGLSPVGEDILVASSEWLADRGGFGVWLTGAPLTSVDRVETAVLDLPDSENTPATGDLAYPKDPSAVLRFPAVAGMPHPASRAEKALEAALNSRPWAAGRAWNQTHLSSPLAPTVRIDLLWRTERCAVEIDGPEHRGEDAYEADHRRDVRLQLDGYAVLRFTNKQIMNEIDLVLHQLERFLKSRRSGTFKGTHHG</sequence>
<protein>
    <submittedName>
        <fullName evidence="2">Endonuclease domain-containing protein</fullName>
    </submittedName>
</protein>
<dbReference type="SUPFAM" id="SSF52980">
    <property type="entry name" value="Restriction endonuclease-like"/>
    <property type="match status" value="1"/>
</dbReference>
<dbReference type="InterPro" id="IPR011335">
    <property type="entry name" value="Restrct_endonuc-II-like"/>
</dbReference>
<dbReference type="Proteomes" id="UP001589870">
    <property type="component" value="Unassembled WGS sequence"/>
</dbReference>
<dbReference type="Pfam" id="PF04480">
    <property type="entry name" value="DUF559"/>
    <property type="match status" value="1"/>
</dbReference>
<keyword evidence="2" id="KW-0255">Endonuclease</keyword>
<comment type="caution">
    <text evidence="2">The sequence shown here is derived from an EMBL/GenBank/DDBJ whole genome shotgun (WGS) entry which is preliminary data.</text>
</comment>
<proteinExistence type="predicted"/>
<evidence type="ECO:0000259" key="1">
    <source>
        <dbReference type="Pfam" id="PF04480"/>
    </source>
</evidence>
<dbReference type="InterPro" id="IPR047216">
    <property type="entry name" value="Endonuclease_DUF559_bact"/>
</dbReference>
<evidence type="ECO:0000313" key="3">
    <source>
        <dbReference type="Proteomes" id="UP001589870"/>
    </source>
</evidence>
<keyword evidence="2" id="KW-0378">Hydrolase</keyword>
<dbReference type="EMBL" id="JBHMQT010000029">
    <property type="protein sequence ID" value="MFC0863240.1"/>
    <property type="molecule type" value="Genomic_DNA"/>
</dbReference>
<name>A0ABV6U452_9ACTN</name>
<accession>A0ABV6U452</accession>
<dbReference type="RefSeq" id="WP_394301399.1">
    <property type="nucleotide sequence ID" value="NZ_JBHMQT010000029.1"/>
</dbReference>
<reference evidence="2 3" key="1">
    <citation type="submission" date="2024-09" db="EMBL/GenBank/DDBJ databases">
        <authorList>
            <person name="Sun Q."/>
            <person name="Mori K."/>
        </authorList>
    </citation>
    <scope>NUCLEOTIDE SEQUENCE [LARGE SCALE GENOMIC DNA]</scope>
    <source>
        <strain evidence="2 3">TBRC 1851</strain>
    </source>
</reference>
<keyword evidence="3" id="KW-1185">Reference proteome</keyword>
<dbReference type="PANTHER" id="PTHR38590">
    <property type="entry name" value="BLL0828 PROTEIN"/>
    <property type="match status" value="1"/>
</dbReference>